<feature type="domain" description="TraG P-loop" evidence="2">
    <location>
        <begin position="589"/>
        <end position="875"/>
    </location>
</feature>
<organism evidence="3 4">
    <name type="scientific">Blautia faecis</name>
    <dbReference type="NCBI Taxonomy" id="871665"/>
    <lineage>
        <taxon>Bacteria</taxon>
        <taxon>Bacillati</taxon>
        <taxon>Bacillota</taxon>
        <taxon>Clostridia</taxon>
        <taxon>Lachnospirales</taxon>
        <taxon>Lachnospiraceae</taxon>
        <taxon>Blautia</taxon>
    </lineage>
</organism>
<comment type="caution">
    <text evidence="3">The sequence shown here is derived from an EMBL/GenBank/DDBJ whole genome shotgun (WGS) entry which is preliminary data.</text>
</comment>
<gene>
    <name evidence="3" type="ORF">G5B17_18245</name>
</gene>
<name>A0ABX2HAS5_9FIRM</name>
<feature type="compositionally biased region" description="Basic and acidic residues" evidence="1">
    <location>
        <begin position="18"/>
        <end position="28"/>
    </location>
</feature>
<feature type="compositionally biased region" description="Basic and acidic residues" evidence="1">
    <location>
        <begin position="87"/>
        <end position="124"/>
    </location>
</feature>
<dbReference type="Gene3D" id="1.10.8.730">
    <property type="match status" value="1"/>
</dbReference>
<feature type="compositionally biased region" description="Basic and acidic residues" evidence="1">
    <location>
        <begin position="158"/>
        <end position="174"/>
    </location>
</feature>
<dbReference type="NCBIfam" id="NF045971">
    <property type="entry name" value="conju_CD1110"/>
    <property type="match status" value="1"/>
</dbReference>
<dbReference type="SUPFAM" id="SSF52540">
    <property type="entry name" value="P-loop containing nucleoside triphosphate hydrolases"/>
    <property type="match status" value="1"/>
</dbReference>
<evidence type="ECO:0000313" key="4">
    <source>
        <dbReference type="Proteomes" id="UP001644719"/>
    </source>
</evidence>
<dbReference type="PANTHER" id="PTHR30121">
    <property type="entry name" value="UNCHARACTERIZED PROTEIN YJGR-RELATED"/>
    <property type="match status" value="1"/>
</dbReference>
<evidence type="ECO:0000313" key="3">
    <source>
        <dbReference type="EMBL" id="NSG87301.1"/>
    </source>
</evidence>
<dbReference type="PANTHER" id="PTHR30121:SF6">
    <property type="entry name" value="SLR6007 PROTEIN"/>
    <property type="match status" value="1"/>
</dbReference>
<dbReference type="Pfam" id="PF19044">
    <property type="entry name" value="P-loop_TraG"/>
    <property type="match status" value="1"/>
</dbReference>
<sequence>MQRKRKGNDRQAYQSHIKRQEAYERGWLDDADEEYPDYGEAEAYDTEKMAGLVRGQPVVSGYEALERRRGRRKPPRKLTRREKRAMKKAEKMNEKLRREQEKAEKKAAKKEAKLAAKEERAALKKEKKKKHKTVNYSAASEKPGRKRKGRNTVGSQKIVEKKPSKAELKKEKEKRLSAQKSIPYREMAKDGICRVQEKYYSKTIRFYDINYQLAQNEDKNAIFENWCDFLNYFDSSIHFQVSFINHHSSMKEFESAIQIRPQNDAFDDVRMEYAQMLKNQLAKGNNGLVRTKYITFGIKAENIREAKPKLERIEADILNNFKVLGVSAYPLSGEERLQILYETFNPEEKVPFQFSYDRVLRSGMGTKDFIAPTSFVFRDGKTFQMGNTIGAASYLQILAPELTDKMLAEFLDMDRNLIVNLHIQSLDQMKAIKLVKSKVTDINRMKIEEQKKAVRSGYDMDIIPSDLNTYGGEAKRLLEDLQSRNERMFLVTVLFLNTAKTKQELDNAVFQTGGIAQKYNCSLRRLDYMQEQGLMSSVPLGLNLIPIKRALTTTSTAIFVPFTTQELFMAGESLYYGLNALSNNMIMVDRKKLKNPNGLILGTPGSGKSFSAKREITNAFFVTQDDIIIGDPEGEYYPLVNALGGQVIHISPTSHDYINPMDINLDYSDDDNPLGFKSDFILSLCELIMGSRNGIEAEEKSVIDRCLPIVYQKYFENPVPENMPVLGDLYQCLREQKEVQAQRIATALEIYVNGSLKVFNHRTNVELNNRIVCFDIKDLGKQLKKLGMLIVQDQVWNRVTVNRALHKSTRYYIDEFHLLLKEEQTAAYSVEIWKRFRKWGGIPTGITQNIKDLLASREIENIFENSDFIYMLNQAAGDRQILAKQLNISPHQLSYVTNSGEGEGLIFYGSTIIPFKDKFDKSLRLYALMTTKPSDLEGTGEKAGKAEC</sequence>
<dbReference type="InterPro" id="IPR043964">
    <property type="entry name" value="P-loop_TraG"/>
</dbReference>
<evidence type="ECO:0000256" key="1">
    <source>
        <dbReference type="SAM" id="MobiDB-lite"/>
    </source>
</evidence>
<dbReference type="EMBL" id="JAAITS010000070">
    <property type="protein sequence ID" value="NSG87301.1"/>
    <property type="molecule type" value="Genomic_DNA"/>
</dbReference>
<proteinExistence type="predicted"/>
<feature type="compositionally biased region" description="Basic residues" evidence="1">
    <location>
        <begin position="68"/>
        <end position="86"/>
    </location>
</feature>
<feature type="region of interest" description="Disordered" evidence="1">
    <location>
        <begin position="63"/>
        <end position="174"/>
    </location>
</feature>
<reference evidence="3 4" key="1">
    <citation type="journal article" date="2020" name="Cell Host Microbe">
        <title>Functional and Genomic Variation between Human-Derived Isolates of Lachnospiraceae Reveals Inter- and Intra-Species Diversity.</title>
        <authorList>
            <person name="Sorbara M.T."/>
            <person name="Littmann E.R."/>
            <person name="Fontana E."/>
            <person name="Moody T.U."/>
            <person name="Kohout C.E."/>
            <person name="Gjonbalaj M."/>
            <person name="Eaton V."/>
            <person name="Seok R."/>
            <person name="Leiner I.M."/>
            <person name="Pamer E.G."/>
        </authorList>
    </citation>
    <scope>NUCLEOTIDE SEQUENCE [LARGE SCALE GENOMIC DNA]</scope>
    <source>
        <strain evidence="3 4">MSK.17.74</strain>
    </source>
</reference>
<dbReference type="InterPro" id="IPR051162">
    <property type="entry name" value="T4SS_component"/>
</dbReference>
<dbReference type="InterPro" id="IPR027417">
    <property type="entry name" value="P-loop_NTPase"/>
</dbReference>
<evidence type="ECO:0000259" key="2">
    <source>
        <dbReference type="Pfam" id="PF19044"/>
    </source>
</evidence>
<dbReference type="Gene3D" id="3.40.50.300">
    <property type="entry name" value="P-loop containing nucleotide triphosphate hydrolases"/>
    <property type="match status" value="1"/>
</dbReference>
<accession>A0ABX2HAS5</accession>
<keyword evidence="4" id="KW-1185">Reference proteome</keyword>
<dbReference type="Proteomes" id="UP001644719">
    <property type="component" value="Unassembled WGS sequence"/>
</dbReference>
<protein>
    <submittedName>
        <fullName evidence="3">Conjugal transfer protein TraE</fullName>
    </submittedName>
</protein>
<feature type="region of interest" description="Disordered" evidence="1">
    <location>
        <begin position="1"/>
        <end position="28"/>
    </location>
</feature>